<dbReference type="PROSITE" id="PS50011">
    <property type="entry name" value="PROTEIN_KINASE_DOM"/>
    <property type="match status" value="1"/>
</dbReference>
<dbReference type="GO" id="GO:0004674">
    <property type="term" value="F:protein serine/threonine kinase activity"/>
    <property type="evidence" value="ECO:0007669"/>
    <property type="project" value="TreeGrafter"/>
</dbReference>
<dbReference type="EMBL" id="PQFF01000211">
    <property type="protein sequence ID" value="RHZ73875.1"/>
    <property type="molecule type" value="Genomic_DNA"/>
</dbReference>
<accession>A0A397IDU1</accession>
<evidence type="ECO:0000259" key="1">
    <source>
        <dbReference type="PROSITE" id="PS50011"/>
    </source>
</evidence>
<reference evidence="2 3" key="1">
    <citation type="submission" date="2018-08" db="EMBL/GenBank/DDBJ databases">
        <title>Genome and evolution of the arbuscular mycorrhizal fungus Diversispora epigaea (formerly Glomus versiforme) and its bacterial endosymbionts.</title>
        <authorList>
            <person name="Sun X."/>
            <person name="Fei Z."/>
            <person name="Harrison M."/>
        </authorList>
    </citation>
    <scope>NUCLEOTIDE SEQUENCE [LARGE SCALE GENOMIC DNA]</scope>
    <source>
        <strain evidence="2 3">IT104</strain>
    </source>
</reference>
<evidence type="ECO:0000313" key="3">
    <source>
        <dbReference type="Proteomes" id="UP000266861"/>
    </source>
</evidence>
<dbReference type="AlphaFoldDB" id="A0A397IDU1"/>
<evidence type="ECO:0000313" key="2">
    <source>
        <dbReference type="EMBL" id="RHZ73875.1"/>
    </source>
</evidence>
<dbReference type="Pfam" id="PF07714">
    <property type="entry name" value="PK_Tyr_Ser-Thr"/>
    <property type="match status" value="2"/>
</dbReference>
<protein>
    <recommendedName>
        <fullName evidence="1">Protein kinase domain-containing protein</fullName>
    </recommendedName>
</protein>
<keyword evidence="3" id="KW-1185">Reference proteome</keyword>
<organism evidence="2 3">
    <name type="scientific">Diversispora epigaea</name>
    <dbReference type="NCBI Taxonomy" id="1348612"/>
    <lineage>
        <taxon>Eukaryota</taxon>
        <taxon>Fungi</taxon>
        <taxon>Fungi incertae sedis</taxon>
        <taxon>Mucoromycota</taxon>
        <taxon>Glomeromycotina</taxon>
        <taxon>Glomeromycetes</taxon>
        <taxon>Diversisporales</taxon>
        <taxon>Diversisporaceae</taxon>
        <taxon>Diversispora</taxon>
    </lineage>
</organism>
<sequence length="643" mass="73969">MEQSTTTNNLNKISISDKPVHEKIHKVDYGKYGMCKECGNKNTYYNWCSQCNSQRLQLNFGNWTSGNKVVNAIIQESQSNCTTCYFIEWIPYSKFKDIKYIAKGGFGKIYSAFWKEGYIEKWNVQQKQWERRGDRKVALKSLNNSKNITAEFLSELKNLLKCNETMIVQCYGITLDPETKNYMFVMWFMEGGNLRNYLKSNFSELSWLNKLINLVWISSGLYHMHYETNLIHQDFHIGNILSNNHRKCMITDLGLSKPADETGISKDGKQKVFGVIPYIAPEVLSGDDNYSKAADIYGFAMIMFEILTGIPPFHNIPHDKDLALKISEFLSELKNLLKCNETMIVQCYGITLDPETKNYMFVMWFMEGGNLRNYLKSNFSELSWLNKLINLVWISSGLYHMHYETNLIHQDFHIGNILSNNHRKCMITDLGLSKPADETGISKDGKQKVFGVIPYIAPEVLSGDDNYSKAADIYGFAMIMFEILTGIPPFHNIPHDKDLALKICNGYRPKIPSNIAIPQLLVDIMKRCWDAKSEQRPTALELRNDFESYAKNVRRETKESEIYKQIEECDGLNLTNPNPVLDNNNTNSSTSYEIHPSAIYTSRGFNFKNLPKPKNLNENDDKNTNELITNDCLITKDCSMEIP</sequence>
<dbReference type="InterPro" id="IPR000719">
    <property type="entry name" value="Prot_kinase_dom"/>
</dbReference>
<gene>
    <name evidence="2" type="ORF">Glove_228g84</name>
</gene>
<dbReference type="GO" id="GO:0005524">
    <property type="term" value="F:ATP binding"/>
    <property type="evidence" value="ECO:0007669"/>
    <property type="project" value="InterPro"/>
</dbReference>
<dbReference type="InterPro" id="IPR051681">
    <property type="entry name" value="Ser/Thr_Kinases-Pseudokinases"/>
</dbReference>
<name>A0A397IDU1_9GLOM</name>
<proteinExistence type="predicted"/>
<feature type="domain" description="Protein kinase" evidence="1">
    <location>
        <begin position="95"/>
        <end position="550"/>
    </location>
</feature>
<dbReference type="STRING" id="1348612.A0A397IDU1"/>
<dbReference type="Proteomes" id="UP000266861">
    <property type="component" value="Unassembled WGS sequence"/>
</dbReference>
<dbReference type="SUPFAM" id="SSF56112">
    <property type="entry name" value="Protein kinase-like (PK-like)"/>
    <property type="match status" value="2"/>
</dbReference>
<dbReference type="Gene3D" id="1.10.510.10">
    <property type="entry name" value="Transferase(Phosphotransferase) domain 1"/>
    <property type="match status" value="2"/>
</dbReference>
<comment type="caution">
    <text evidence="2">The sequence shown here is derived from an EMBL/GenBank/DDBJ whole genome shotgun (WGS) entry which is preliminary data.</text>
</comment>
<dbReference type="InterPro" id="IPR001245">
    <property type="entry name" value="Ser-Thr/Tyr_kinase_cat_dom"/>
</dbReference>
<dbReference type="OrthoDB" id="2413561at2759"/>
<dbReference type="InterPro" id="IPR011009">
    <property type="entry name" value="Kinase-like_dom_sf"/>
</dbReference>
<dbReference type="PANTHER" id="PTHR44329">
    <property type="entry name" value="SERINE/THREONINE-PROTEIN KINASE TNNI3K-RELATED"/>
    <property type="match status" value="1"/>
</dbReference>